<comment type="caution">
    <text evidence="1">The sequence shown here is derived from an EMBL/GenBank/DDBJ whole genome shotgun (WGS) entry which is preliminary data.</text>
</comment>
<dbReference type="EMBL" id="JAYKOT010000003">
    <property type="protein sequence ID" value="MEB3430240.1"/>
    <property type="molecule type" value="Genomic_DNA"/>
</dbReference>
<evidence type="ECO:0000313" key="4">
    <source>
        <dbReference type="Proteomes" id="UP001357733"/>
    </source>
</evidence>
<accession>A0AAW9MMV5</accession>
<sequence>MKEFRELKGNDIFKVSRILSKMDIKIEITEGMTQEQAGAELVLKIFSNLHLAQKEVNEFLGSLTGVTGKEIGELPLSEYLDYIEQFKNIKGIKDFLERASKLTK</sequence>
<keyword evidence="4" id="KW-1185">Reference proteome</keyword>
<evidence type="ECO:0000313" key="1">
    <source>
        <dbReference type="EMBL" id="MEB3428873.1"/>
    </source>
</evidence>
<dbReference type="RefSeq" id="WP_324618935.1">
    <property type="nucleotide sequence ID" value="NZ_JAYKOT010000002.1"/>
</dbReference>
<evidence type="ECO:0000313" key="3">
    <source>
        <dbReference type="EMBL" id="MEB3430240.1"/>
    </source>
</evidence>
<protein>
    <submittedName>
        <fullName evidence="1">Uncharacterized protein</fullName>
    </submittedName>
</protein>
<dbReference type="EMBL" id="JAYKOT010000003">
    <property type="protein sequence ID" value="MEB3428920.1"/>
    <property type="molecule type" value="Genomic_DNA"/>
</dbReference>
<name>A0AAW9MMV5_9FIRM</name>
<dbReference type="EMBL" id="JAYKOT010000002">
    <property type="protein sequence ID" value="MEB3428873.1"/>
    <property type="molecule type" value="Genomic_DNA"/>
</dbReference>
<reference evidence="1 4" key="1">
    <citation type="submission" date="2024-01" db="EMBL/GenBank/DDBJ databases">
        <title>Complete genome sequence of Citroniella saccharovorans strain M6.X9, isolated from human fecal sample.</title>
        <authorList>
            <person name="Cheng G."/>
            <person name="Westerholm M."/>
            <person name="Schnurer A."/>
        </authorList>
    </citation>
    <scope>NUCLEOTIDE SEQUENCE [LARGE SCALE GENOMIC DNA]</scope>
    <source>
        <strain evidence="1 4">DSM 29873</strain>
    </source>
</reference>
<gene>
    <name evidence="1" type="ORF">VLK81_02340</name>
    <name evidence="2" type="ORF">VLK81_02585</name>
    <name evidence="3" type="ORF">VLK81_09615</name>
</gene>
<proteinExistence type="predicted"/>
<evidence type="ECO:0000313" key="2">
    <source>
        <dbReference type="EMBL" id="MEB3428920.1"/>
    </source>
</evidence>
<dbReference type="AlphaFoldDB" id="A0AAW9MMV5"/>
<dbReference type="Proteomes" id="UP001357733">
    <property type="component" value="Unassembled WGS sequence"/>
</dbReference>
<organism evidence="1 4">
    <name type="scientific">Citroniella saccharovorans</name>
    <dbReference type="NCBI Taxonomy" id="2053367"/>
    <lineage>
        <taxon>Bacteria</taxon>
        <taxon>Bacillati</taxon>
        <taxon>Bacillota</taxon>
        <taxon>Tissierellia</taxon>
        <taxon>Tissierellales</taxon>
        <taxon>Peptoniphilaceae</taxon>
        <taxon>Citroniella</taxon>
    </lineage>
</organism>